<accession>A0A5Q0UGS3</accession>
<evidence type="ECO:0000313" key="1">
    <source>
        <dbReference type="EMBL" id="QGA80155.1"/>
    </source>
</evidence>
<reference evidence="2" key="1">
    <citation type="submission" date="2019-05" db="EMBL/GenBank/DDBJ databases">
        <title>Candidatus Nanohalobium constans, a novel model system to study the DPANN nano-sized archaea: genomic and physiological characterization of a nanoarchaeon co-cultured with its chitinotrophic host.</title>
        <authorList>
            <person name="La Cono V."/>
            <person name="Arcadi E."/>
            <person name="Crisafi F."/>
            <person name="Denaro R."/>
            <person name="La Spada G."/>
            <person name="Messina E."/>
            <person name="Smedile F."/>
            <person name="Toshchakov S.V."/>
            <person name="Shevchenko M.A."/>
            <person name="Golyshin P.N."/>
            <person name="Golyshina O.V."/>
            <person name="Ferrer M."/>
            <person name="Rohde M."/>
            <person name="Mushegian A."/>
            <person name="Sorokin D.Y."/>
            <person name="Giuliano L."/>
            <person name="Yakimov M.M."/>
        </authorList>
    </citation>
    <scope>NUCLEOTIDE SEQUENCE [LARGE SCALE GENOMIC DNA]</scope>
    <source>
        <strain evidence="2">LC1Nh</strain>
    </source>
</reference>
<dbReference type="AlphaFoldDB" id="A0A5Q0UGS3"/>
<dbReference type="EMBL" id="CP040089">
    <property type="protein sequence ID" value="QGA80155.1"/>
    <property type="molecule type" value="Genomic_DNA"/>
</dbReference>
<name>A0A5Q0UGS3_9ARCH</name>
<keyword evidence="2" id="KW-1185">Reference proteome</keyword>
<sequence length="152" mass="17676">MVFLFLAGFLNLALQLLFMSSEDLSIEESAEVAAEKLIDGEMSGDRVEVDKQNEFDEKLETDLNTDGVWSEQEIEYLKNNSQNMSNDELKEFFMKNSDFQETKFERFSRSEKKYVMKNFPAQNLDTIADQLNRPVEEVEKKIEMLGLGHELK</sequence>
<evidence type="ECO:0000313" key="2">
    <source>
        <dbReference type="Proteomes" id="UP000377803"/>
    </source>
</evidence>
<organism evidence="1 2">
    <name type="scientific">Candidatus Nanohalobium constans</name>
    <dbReference type="NCBI Taxonomy" id="2565781"/>
    <lineage>
        <taxon>Archaea</taxon>
        <taxon>Candidatus Nanohalarchaeota</taxon>
        <taxon>Candidatus Nanohalobia</taxon>
        <taxon>Candidatus Nanohalobiales</taxon>
        <taxon>Candidatus Nanohalobiaceae</taxon>
        <taxon>Candidatus Nanohalobium</taxon>
    </lineage>
</organism>
<dbReference type="Proteomes" id="UP000377803">
    <property type="component" value="Chromosome"/>
</dbReference>
<dbReference type="KEGG" id="ncon:LC1Nh_0252"/>
<proteinExistence type="predicted"/>
<gene>
    <name evidence="1" type="ORF">LC1Nh_0252</name>
</gene>
<protein>
    <submittedName>
        <fullName evidence="1">Uncharacterized protein</fullName>
    </submittedName>
</protein>